<gene>
    <name evidence="12" type="ORF">HDF15_004234</name>
</gene>
<dbReference type="Proteomes" id="UP000584867">
    <property type="component" value="Unassembled WGS sequence"/>
</dbReference>
<keyword evidence="4" id="KW-1003">Cell membrane</keyword>
<dbReference type="GO" id="GO:0055085">
    <property type="term" value="P:transmembrane transport"/>
    <property type="evidence" value="ECO:0007669"/>
    <property type="project" value="InterPro"/>
</dbReference>
<comment type="caution">
    <text evidence="12">The sequence shown here is derived from an EMBL/GenBank/DDBJ whole genome shotgun (WGS) entry which is preliminary data.</text>
</comment>
<dbReference type="EMBL" id="JACHIO010000020">
    <property type="protein sequence ID" value="MBB5065864.1"/>
    <property type="molecule type" value="Genomic_DNA"/>
</dbReference>
<evidence type="ECO:0000256" key="9">
    <source>
        <dbReference type="ARBA" id="ARBA00023136"/>
    </source>
</evidence>
<dbReference type="InterPro" id="IPR051045">
    <property type="entry name" value="TonB-dependent_transducer"/>
</dbReference>
<keyword evidence="3" id="KW-0813">Transport</keyword>
<comment type="subcellular location">
    <subcellularLocation>
        <location evidence="1">Cell inner membrane</location>
        <topology evidence="1">Single-pass membrane protein</topology>
        <orientation evidence="1">Periplasmic side</orientation>
    </subcellularLocation>
</comment>
<keyword evidence="5" id="KW-0997">Cell inner membrane</keyword>
<keyword evidence="8" id="KW-1133">Transmembrane helix</keyword>
<evidence type="ECO:0000313" key="12">
    <source>
        <dbReference type="EMBL" id="MBB5065864.1"/>
    </source>
</evidence>
<accession>A0A7W7ZU93</accession>
<dbReference type="Pfam" id="PF03544">
    <property type="entry name" value="TonB_C"/>
    <property type="match status" value="1"/>
</dbReference>
<dbReference type="PROSITE" id="PS52015">
    <property type="entry name" value="TONB_CTD"/>
    <property type="match status" value="1"/>
</dbReference>
<comment type="similarity">
    <text evidence="2">Belongs to the TonB family.</text>
</comment>
<dbReference type="PANTHER" id="PTHR33446">
    <property type="entry name" value="PROTEIN TONB-RELATED"/>
    <property type="match status" value="1"/>
</dbReference>
<evidence type="ECO:0000256" key="1">
    <source>
        <dbReference type="ARBA" id="ARBA00004383"/>
    </source>
</evidence>
<keyword evidence="9" id="KW-0472">Membrane</keyword>
<reference evidence="12 13" key="1">
    <citation type="submission" date="2020-08" db="EMBL/GenBank/DDBJ databases">
        <title>Genomic Encyclopedia of Type Strains, Phase IV (KMG-V): Genome sequencing to study the core and pangenomes of soil and plant-associated prokaryotes.</title>
        <authorList>
            <person name="Whitman W."/>
        </authorList>
    </citation>
    <scope>NUCLEOTIDE SEQUENCE [LARGE SCALE GENOMIC DNA]</scope>
    <source>
        <strain evidence="12 13">X5P3</strain>
    </source>
</reference>
<protein>
    <submittedName>
        <fullName evidence="12">TonB family protein</fullName>
    </submittedName>
</protein>
<dbReference type="InterPro" id="IPR006260">
    <property type="entry name" value="TonB/TolA_C"/>
</dbReference>
<evidence type="ECO:0000256" key="10">
    <source>
        <dbReference type="SAM" id="SignalP"/>
    </source>
</evidence>
<dbReference type="AlphaFoldDB" id="A0A7W7ZU93"/>
<evidence type="ECO:0000256" key="8">
    <source>
        <dbReference type="ARBA" id="ARBA00022989"/>
    </source>
</evidence>
<evidence type="ECO:0000256" key="6">
    <source>
        <dbReference type="ARBA" id="ARBA00022692"/>
    </source>
</evidence>
<feature type="signal peptide" evidence="10">
    <location>
        <begin position="1"/>
        <end position="24"/>
    </location>
</feature>
<dbReference type="RefSeq" id="WP_184258922.1">
    <property type="nucleotide sequence ID" value="NZ_JACHIO010000020.1"/>
</dbReference>
<feature type="domain" description="TonB C-terminal" evidence="11">
    <location>
        <begin position="249"/>
        <end position="338"/>
    </location>
</feature>
<evidence type="ECO:0000256" key="3">
    <source>
        <dbReference type="ARBA" id="ARBA00022448"/>
    </source>
</evidence>
<dbReference type="Gene3D" id="3.30.1150.10">
    <property type="match status" value="1"/>
</dbReference>
<evidence type="ECO:0000256" key="7">
    <source>
        <dbReference type="ARBA" id="ARBA00022927"/>
    </source>
</evidence>
<evidence type="ECO:0000313" key="13">
    <source>
        <dbReference type="Proteomes" id="UP000584867"/>
    </source>
</evidence>
<proteinExistence type="inferred from homology"/>
<feature type="chain" id="PRO_5031407040" evidence="10">
    <location>
        <begin position="25"/>
        <end position="338"/>
    </location>
</feature>
<dbReference type="GO" id="GO:0005886">
    <property type="term" value="C:plasma membrane"/>
    <property type="evidence" value="ECO:0007669"/>
    <property type="project" value="UniProtKB-SubCell"/>
</dbReference>
<dbReference type="NCBIfam" id="TIGR01352">
    <property type="entry name" value="tonB_Cterm"/>
    <property type="match status" value="1"/>
</dbReference>
<sequence>MRAHCFTGVIFALLFPGMIAQSSAQSPDPHQRFDQLVAATSLDREGQHPWHLRMSFDLYDLEGKKKESGTAEEWWVSPKSHRLVITSPSFNETIPSAKNEPTTINREAYLVHNLLDQVAHPIPHFGGPTNLKVEEKPYAVGKVKLSCLVVTSSVAKDKKESSQAKPVNSQFCTEPDRNVLRIRFDDGYGLEIVRNRLANFLTTSVALENGVSYGKLAITGHVDVLETYDPVKTPVELETSSREPETISGLVIAGRNLSKTVPSYPQYARDQHISGTVVLCAIISKQGTISSLDVVASPDPSLSQSSLEAVKHWTYTPYLLDGVPTEIDTTITVNYALR</sequence>
<keyword evidence="6" id="KW-0812">Transmembrane</keyword>
<dbReference type="InterPro" id="IPR037682">
    <property type="entry name" value="TonB_C"/>
</dbReference>
<evidence type="ECO:0000259" key="11">
    <source>
        <dbReference type="PROSITE" id="PS52015"/>
    </source>
</evidence>
<dbReference type="SUPFAM" id="SSF74653">
    <property type="entry name" value="TolA/TonB C-terminal domain"/>
    <property type="match status" value="1"/>
</dbReference>
<organism evidence="12 13">
    <name type="scientific">Granulicella mallensis</name>
    <dbReference type="NCBI Taxonomy" id="940614"/>
    <lineage>
        <taxon>Bacteria</taxon>
        <taxon>Pseudomonadati</taxon>
        <taxon>Acidobacteriota</taxon>
        <taxon>Terriglobia</taxon>
        <taxon>Terriglobales</taxon>
        <taxon>Acidobacteriaceae</taxon>
        <taxon>Granulicella</taxon>
    </lineage>
</organism>
<evidence type="ECO:0000256" key="2">
    <source>
        <dbReference type="ARBA" id="ARBA00006555"/>
    </source>
</evidence>
<keyword evidence="7" id="KW-0653">Protein transport</keyword>
<evidence type="ECO:0000256" key="4">
    <source>
        <dbReference type="ARBA" id="ARBA00022475"/>
    </source>
</evidence>
<evidence type="ECO:0000256" key="5">
    <source>
        <dbReference type="ARBA" id="ARBA00022519"/>
    </source>
</evidence>
<name>A0A7W7ZU93_9BACT</name>
<dbReference type="GO" id="GO:0015031">
    <property type="term" value="P:protein transport"/>
    <property type="evidence" value="ECO:0007669"/>
    <property type="project" value="UniProtKB-KW"/>
</dbReference>
<keyword evidence="10" id="KW-0732">Signal</keyword>